<gene>
    <name evidence="1" type="ORF">AZI87_10740</name>
</gene>
<dbReference type="Proteomes" id="UP000075799">
    <property type="component" value="Unassembled WGS sequence"/>
</dbReference>
<evidence type="ECO:0000313" key="2">
    <source>
        <dbReference type="Proteomes" id="UP000075799"/>
    </source>
</evidence>
<dbReference type="OrthoDB" id="9787633at2"/>
<comment type="caution">
    <text evidence="1">The sequence shown here is derived from an EMBL/GenBank/DDBJ whole genome shotgun (WGS) entry which is preliminary data.</text>
</comment>
<accession>A0A161PBH4</accession>
<name>A0A161PBH4_BDEBC</name>
<dbReference type="RefSeq" id="WP_063206708.1">
    <property type="nucleotide sequence ID" value="NZ_LUKD01000005.1"/>
</dbReference>
<sequence>MKWQMQEINKELKNLHRLFLERERLEAEKLLQRKLSSFDFLFLLTQDENFAWMRPFSTLIADVDAFLDEEEVPAWNLQDVRDQIVFVLQHEGSLIRDRIQSYLGYDGEFILAYSKLNALLSVVPEKAETELRMEAANG</sequence>
<proteinExistence type="predicted"/>
<reference evidence="1 2" key="1">
    <citation type="submission" date="2016-03" db="EMBL/GenBank/DDBJ databases">
        <authorList>
            <person name="Ploux O."/>
        </authorList>
    </citation>
    <scope>NUCLEOTIDE SEQUENCE [LARGE SCALE GENOMIC DNA]</scope>
    <source>
        <strain evidence="1 2">EC13</strain>
    </source>
</reference>
<organism evidence="1 2">
    <name type="scientific">Bdellovibrio bacteriovorus</name>
    <dbReference type="NCBI Taxonomy" id="959"/>
    <lineage>
        <taxon>Bacteria</taxon>
        <taxon>Pseudomonadati</taxon>
        <taxon>Bdellovibrionota</taxon>
        <taxon>Bdellovibrionia</taxon>
        <taxon>Bdellovibrionales</taxon>
        <taxon>Pseudobdellovibrionaceae</taxon>
        <taxon>Bdellovibrio</taxon>
    </lineage>
</organism>
<dbReference type="EMBL" id="LUKD01000005">
    <property type="protein sequence ID" value="KYG65046.1"/>
    <property type="molecule type" value="Genomic_DNA"/>
</dbReference>
<evidence type="ECO:0000313" key="1">
    <source>
        <dbReference type="EMBL" id="KYG65046.1"/>
    </source>
</evidence>
<protein>
    <submittedName>
        <fullName evidence="1">Uncharacterized protein</fullName>
    </submittedName>
</protein>
<dbReference type="AlphaFoldDB" id="A0A161PBH4"/>